<evidence type="ECO:0000313" key="1">
    <source>
        <dbReference type="EMBL" id="MBB4857174.1"/>
    </source>
</evidence>
<name>A0A7W7K6K2_9SPHN</name>
<organism evidence="1 2">
    <name type="scientific">Novosphingobium chloroacetimidivorans</name>
    <dbReference type="NCBI Taxonomy" id="1428314"/>
    <lineage>
        <taxon>Bacteria</taxon>
        <taxon>Pseudomonadati</taxon>
        <taxon>Pseudomonadota</taxon>
        <taxon>Alphaproteobacteria</taxon>
        <taxon>Sphingomonadales</taxon>
        <taxon>Sphingomonadaceae</taxon>
        <taxon>Novosphingobium</taxon>
    </lineage>
</organism>
<gene>
    <name evidence="1" type="ORF">HNO88_000481</name>
</gene>
<keyword evidence="2" id="KW-1185">Reference proteome</keyword>
<reference evidence="1 2" key="1">
    <citation type="submission" date="2020-08" db="EMBL/GenBank/DDBJ databases">
        <title>Functional genomics of gut bacteria from endangered species of beetles.</title>
        <authorList>
            <person name="Carlos-Shanley C."/>
        </authorList>
    </citation>
    <scope>NUCLEOTIDE SEQUENCE [LARGE SCALE GENOMIC DNA]</scope>
    <source>
        <strain evidence="1 2">S00245</strain>
    </source>
</reference>
<proteinExistence type="predicted"/>
<protein>
    <submittedName>
        <fullName evidence="1">Uncharacterized protein</fullName>
    </submittedName>
</protein>
<dbReference type="Proteomes" id="UP000555448">
    <property type="component" value="Unassembled WGS sequence"/>
</dbReference>
<dbReference type="AlphaFoldDB" id="A0A7W7K6K2"/>
<evidence type="ECO:0000313" key="2">
    <source>
        <dbReference type="Proteomes" id="UP000555448"/>
    </source>
</evidence>
<sequence length="155" mass="17298">MSLNKIVAEAIDANESAGVINRHNAINLAVPKVLADEEMTEMCVRSHLSKVMASTCKKRARELAATSAAQSSLFGLHDAHVLDHGEGIIKRTEALTRDEFRGIIRVRQEQVTADMAYLKRLRDAELETRAIWDRNPNWTWGQVEAAYARKDAKAA</sequence>
<dbReference type="EMBL" id="JACHLR010000002">
    <property type="protein sequence ID" value="MBB4857174.1"/>
    <property type="molecule type" value="Genomic_DNA"/>
</dbReference>
<dbReference type="RefSeq" id="WP_184242445.1">
    <property type="nucleotide sequence ID" value="NZ_JACHLR010000002.1"/>
</dbReference>
<comment type="caution">
    <text evidence="1">The sequence shown here is derived from an EMBL/GenBank/DDBJ whole genome shotgun (WGS) entry which is preliminary data.</text>
</comment>
<accession>A0A7W7K6K2</accession>